<comment type="subcellular location">
    <subcellularLocation>
        <location evidence="2">Membrane</location>
        <topology evidence="2">Lipid-anchor</topology>
        <topology evidence="2">GPI-anchor</topology>
    </subcellularLocation>
    <subcellularLocation>
        <location evidence="1">Membrane</location>
        <topology evidence="1">Multi-pass membrane protein</topology>
    </subcellularLocation>
    <subcellularLocation>
        <location evidence="3">Secreted</location>
    </subcellularLocation>
</comment>
<evidence type="ECO:0000256" key="14">
    <source>
        <dbReference type="SAM" id="Phobius"/>
    </source>
</evidence>
<evidence type="ECO:0000313" key="16">
    <source>
        <dbReference type="EMBL" id="OAQ61341.1"/>
    </source>
</evidence>
<name>A0A179F7U4_PURLI</name>
<feature type="transmembrane region" description="Helical" evidence="14">
    <location>
        <begin position="273"/>
        <end position="292"/>
    </location>
</feature>
<feature type="transmembrane region" description="Helical" evidence="14">
    <location>
        <begin position="195"/>
        <end position="214"/>
    </location>
</feature>
<dbReference type="InterPro" id="IPR052337">
    <property type="entry name" value="SAT4-like"/>
</dbReference>
<evidence type="ECO:0000256" key="9">
    <source>
        <dbReference type="ARBA" id="ARBA00022989"/>
    </source>
</evidence>
<evidence type="ECO:0000256" key="8">
    <source>
        <dbReference type="ARBA" id="ARBA00022729"/>
    </source>
</evidence>
<comment type="caution">
    <text evidence="16">The sequence shown here is derived from an EMBL/GenBank/DDBJ whole genome shotgun (WGS) entry which is preliminary data.</text>
</comment>
<dbReference type="Proteomes" id="UP000078240">
    <property type="component" value="Unassembled WGS sequence"/>
</dbReference>
<comment type="similarity">
    <text evidence="13">Belongs to the SAT4 family.</text>
</comment>
<dbReference type="Pfam" id="PF05730">
    <property type="entry name" value="CFEM"/>
    <property type="match status" value="1"/>
</dbReference>
<evidence type="ECO:0000256" key="3">
    <source>
        <dbReference type="ARBA" id="ARBA00004613"/>
    </source>
</evidence>
<dbReference type="AlphaFoldDB" id="A0A179F7U4"/>
<dbReference type="Pfam" id="PF20684">
    <property type="entry name" value="Fung_rhodopsin"/>
    <property type="match status" value="1"/>
</dbReference>
<dbReference type="GO" id="GO:0005576">
    <property type="term" value="C:extracellular region"/>
    <property type="evidence" value="ECO:0007669"/>
    <property type="project" value="UniProtKB-SubCell"/>
</dbReference>
<keyword evidence="5" id="KW-0964">Secreted</keyword>
<evidence type="ECO:0000256" key="10">
    <source>
        <dbReference type="ARBA" id="ARBA00023136"/>
    </source>
</evidence>
<feature type="transmembrane region" description="Helical" evidence="14">
    <location>
        <begin position="341"/>
        <end position="365"/>
    </location>
</feature>
<keyword evidence="11" id="KW-1015">Disulfide bond</keyword>
<evidence type="ECO:0000256" key="1">
    <source>
        <dbReference type="ARBA" id="ARBA00004141"/>
    </source>
</evidence>
<sequence>MRFRQSVVLFGMNLNSSSLGEQENKALEGSASALADIPPYAVNCLMTALARSSCSPGDMQCICDNETTNNEAGQCILQSCSFPQALAAKNVMSKACNVSIRDKSAQFSTMAISLGTVAALLVLARVVFKRFFSTIMALTPDDQVIAITLVVRVAGIVISERGIARNGLGKDIWTVPLAELTAFGAFFLVNQVLYFVQLSLIKLSLSLFFLAIFPGKPVRRLLLGTAIFNGVFGLTFVLATIFQCSPVSYFWTQYGGSTTGRCINTNALGWTNAAISITVDLWLICLPLSKIMKINLEWKQKLGVLAMFLIGTFVTVISILRLQFLITFANSSNPTYDQFNIIYWSTIELNVGMICTSLPSLRLLLVRLVPAFGSNTVHNSERSYDGDSYQLSSSRRTKEPRELSVLELDSVHPWQRISGDPGHPGPEDAR</sequence>
<evidence type="ECO:0000256" key="6">
    <source>
        <dbReference type="ARBA" id="ARBA00022622"/>
    </source>
</evidence>
<keyword evidence="10 14" id="KW-0472">Membrane</keyword>
<keyword evidence="9 14" id="KW-1133">Transmembrane helix</keyword>
<keyword evidence="6" id="KW-0336">GPI-anchor</keyword>
<accession>A0A179F7U4</accession>
<reference evidence="16 17" key="1">
    <citation type="submission" date="2016-01" db="EMBL/GenBank/DDBJ databases">
        <title>Biosynthesis of antibiotic leucinostatins and their inhibition on Phytophthora in bio-control Purpureocillium lilacinum.</title>
        <authorList>
            <person name="Wang G."/>
            <person name="Liu Z."/>
            <person name="Lin R."/>
            <person name="Li E."/>
            <person name="Mao Z."/>
            <person name="Ling J."/>
            <person name="Yin W."/>
            <person name="Xie B."/>
        </authorList>
    </citation>
    <scope>NUCLEOTIDE SEQUENCE [LARGE SCALE GENOMIC DNA]</scope>
    <source>
        <strain evidence="16">PLBJ-1</strain>
    </source>
</reference>
<keyword evidence="8" id="KW-0732">Signal</keyword>
<protein>
    <submittedName>
        <fullName evidence="16">Extracellular membrane protein, CFEM domain-containingprotein</fullName>
    </submittedName>
</protein>
<feature type="domain" description="CFEM" evidence="15">
    <location>
        <begin position="33"/>
        <end position="97"/>
    </location>
</feature>
<dbReference type="SMART" id="SM00747">
    <property type="entry name" value="CFEM"/>
    <property type="match status" value="1"/>
</dbReference>
<dbReference type="InterPro" id="IPR049326">
    <property type="entry name" value="Rhodopsin_dom_fungi"/>
</dbReference>
<evidence type="ECO:0000259" key="15">
    <source>
        <dbReference type="SMART" id="SM00747"/>
    </source>
</evidence>
<proteinExistence type="inferred from homology"/>
<keyword evidence="6" id="KW-0325">Glycoprotein</keyword>
<evidence type="ECO:0000256" key="12">
    <source>
        <dbReference type="ARBA" id="ARBA00023288"/>
    </source>
</evidence>
<dbReference type="EMBL" id="LSBH01000026">
    <property type="protein sequence ID" value="OAQ61341.1"/>
    <property type="molecule type" value="Genomic_DNA"/>
</dbReference>
<feature type="transmembrane region" description="Helical" evidence="14">
    <location>
        <begin position="221"/>
        <end position="242"/>
    </location>
</feature>
<keyword evidence="7 14" id="KW-0812">Transmembrane</keyword>
<dbReference type="GO" id="GO:0098552">
    <property type="term" value="C:side of membrane"/>
    <property type="evidence" value="ECO:0007669"/>
    <property type="project" value="UniProtKB-KW"/>
</dbReference>
<evidence type="ECO:0000256" key="2">
    <source>
        <dbReference type="ARBA" id="ARBA00004589"/>
    </source>
</evidence>
<dbReference type="PANTHER" id="PTHR33048:SF143">
    <property type="entry name" value="EXTRACELLULAR MEMBRANE PROTEIN CFEM DOMAIN-CONTAINING PROTEIN-RELATED"/>
    <property type="match status" value="1"/>
</dbReference>
<evidence type="ECO:0000256" key="7">
    <source>
        <dbReference type="ARBA" id="ARBA00022692"/>
    </source>
</evidence>
<evidence type="ECO:0000256" key="5">
    <source>
        <dbReference type="ARBA" id="ARBA00022525"/>
    </source>
</evidence>
<keyword evidence="12" id="KW-0449">Lipoprotein</keyword>
<evidence type="ECO:0000256" key="11">
    <source>
        <dbReference type="ARBA" id="ARBA00023157"/>
    </source>
</evidence>
<evidence type="ECO:0000313" key="17">
    <source>
        <dbReference type="Proteomes" id="UP000078240"/>
    </source>
</evidence>
<feature type="transmembrane region" description="Helical" evidence="14">
    <location>
        <begin position="304"/>
        <end position="329"/>
    </location>
</feature>
<gene>
    <name evidence="16" type="ORF">VFPBJ_11467</name>
</gene>
<dbReference type="PANTHER" id="PTHR33048">
    <property type="entry name" value="PTH11-LIKE INTEGRAL MEMBRANE PROTEIN (AFU_ORTHOLOGUE AFUA_5G11245)"/>
    <property type="match status" value="1"/>
</dbReference>
<dbReference type="InterPro" id="IPR008427">
    <property type="entry name" value="Extracellular_membr_CFEM_dom"/>
</dbReference>
<evidence type="ECO:0000256" key="13">
    <source>
        <dbReference type="ARBA" id="ARBA00038359"/>
    </source>
</evidence>
<organism evidence="16 17">
    <name type="scientific">Purpureocillium lilacinum</name>
    <name type="common">Paecilomyces lilacinus</name>
    <dbReference type="NCBI Taxonomy" id="33203"/>
    <lineage>
        <taxon>Eukaryota</taxon>
        <taxon>Fungi</taxon>
        <taxon>Dikarya</taxon>
        <taxon>Ascomycota</taxon>
        <taxon>Pezizomycotina</taxon>
        <taxon>Sordariomycetes</taxon>
        <taxon>Hypocreomycetidae</taxon>
        <taxon>Hypocreales</taxon>
        <taxon>Ophiocordycipitaceae</taxon>
        <taxon>Purpureocillium</taxon>
    </lineage>
</organism>
<feature type="transmembrane region" description="Helical" evidence="14">
    <location>
        <begin position="107"/>
        <end position="128"/>
    </location>
</feature>
<comment type="similarity">
    <text evidence="4">Belongs to the RBT5 family.</text>
</comment>
<evidence type="ECO:0000256" key="4">
    <source>
        <dbReference type="ARBA" id="ARBA00010031"/>
    </source>
</evidence>